<dbReference type="RefSeq" id="WP_182042697.1">
    <property type="nucleotide sequence ID" value="NZ_JACDZE010000001.1"/>
</dbReference>
<name>A0A838ZRG1_9FLAO</name>
<dbReference type="AlphaFoldDB" id="A0A838ZRG1"/>
<dbReference type="EMBL" id="JACDZE010000001">
    <property type="protein sequence ID" value="MBA5629132.1"/>
    <property type="molecule type" value="Genomic_DNA"/>
</dbReference>
<evidence type="ECO:0000313" key="3">
    <source>
        <dbReference type="EMBL" id="MBA5629132.1"/>
    </source>
</evidence>
<reference evidence="3 4" key="1">
    <citation type="submission" date="2020-07" db="EMBL/GenBank/DDBJ databases">
        <title>Moheibacter lacus sp. nov., a member of the family Flavobacteriaceae isolated from freshwater lake sediment.</title>
        <authorList>
            <person name="Liu Y."/>
        </authorList>
    </citation>
    <scope>NUCLEOTIDE SEQUENCE [LARGE SCALE GENOMIC DNA]</scope>
    <source>
        <strain evidence="3 4">BDHS18</strain>
    </source>
</reference>
<protein>
    <submittedName>
        <fullName evidence="3">Choice-of-anchor J domain-containing protein</fullName>
    </submittedName>
</protein>
<organism evidence="3 4">
    <name type="scientific">Moheibacter lacus</name>
    <dbReference type="NCBI Taxonomy" id="2745851"/>
    <lineage>
        <taxon>Bacteria</taxon>
        <taxon>Pseudomonadati</taxon>
        <taxon>Bacteroidota</taxon>
        <taxon>Flavobacteriia</taxon>
        <taxon>Flavobacteriales</taxon>
        <taxon>Weeksellaceae</taxon>
        <taxon>Moheibacter</taxon>
    </lineage>
</organism>
<keyword evidence="4" id="KW-1185">Reference proteome</keyword>
<dbReference type="Proteomes" id="UP000552241">
    <property type="component" value="Unassembled WGS sequence"/>
</dbReference>
<dbReference type="Pfam" id="PF18942">
    <property type="entry name" value="DUF5689"/>
    <property type="match status" value="1"/>
</dbReference>
<gene>
    <name evidence="3" type="ORF">HU137_05030</name>
</gene>
<feature type="signal peptide" evidence="1">
    <location>
        <begin position="1"/>
        <end position="24"/>
    </location>
</feature>
<feature type="domain" description="DUF5689" evidence="2">
    <location>
        <begin position="43"/>
        <end position="277"/>
    </location>
</feature>
<keyword evidence="1" id="KW-0732">Signal</keyword>
<evidence type="ECO:0000313" key="4">
    <source>
        <dbReference type="Proteomes" id="UP000552241"/>
    </source>
</evidence>
<proteinExistence type="predicted"/>
<dbReference type="InterPro" id="IPR043744">
    <property type="entry name" value="DUF5689"/>
</dbReference>
<evidence type="ECO:0000256" key="1">
    <source>
        <dbReference type="SAM" id="SignalP"/>
    </source>
</evidence>
<accession>A0A838ZRG1</accession>
<dbReference type="NCBIfam" id="NF038128">
    <property type="entry name" value="choice_anch_J"/>
    <property type="match status" value="1"/>
</dbReference>
<comment type="caution">
    <text evidence="3">The sequence shown here is derived from an EMBL/GenBank/DDBJ whole genome shotgun (WGS) entry which is preliminary data.</text>
</comment>
<feature type="chain" id="PRO_5033060178" evidence="1">
    <location>
        <begin position="25"/>
        <end position="442"/>
    </location>
</feature>
<evidence type="ECO:0000259" key="2">
    <source>
        <dbReference type="Pfam" id="PF18942"/>
    </source>
</evidence>
<sequence length="442" mass="48623">MNTIKKIKLLFLTVSSLLIVNSCVQDDDWTTPPANCTDNWVADLSIEELYALVDADEDHIISFETDRIVEGYVVSSDSTGNFFKTLSIQNSLTNPTFALQVEMDRTNLFNNFPLGSKIKINLNGLDAGYDRGMLKIGEIYDINRVGRMAEFKIDQKVVKTCDDIAYATPVVYPNIQAVYDSGVFNTLVTIENVQFIAEELGTTYADAQNQTTVNKTLIDVNGTTIILRNSGYANFAGELLPEGSGNITVVISGYDGNVNGTVSPSEYQLFIRDTDDVQFNEPRFGPLFSDGFDNGLANWTTQSVVGAQIWETRNFGNPAPCAYMSGFASGNQVNEDWLVSNAISAPSTLSNLYLSFETDRGYNGNALEVFYTTNFTGDVTTTTWTSLPATLDTQNDWNTWTNSGNLDVSAAIGGDLYIAFKYTSTTSAAATWELDNVKVFEE</sequence>